<gene>
    <name evidence="1" type="ORF">MLD38_040152</name>
</gene>
<protein>
    <submittedName>
        <fullName evidence="1">Uncharacterized protein</fullName>
    </submittedName>
</protein>
<accession>A0ACB9L4C9</accession>
<dbReference type="Proteomes" id="UP001057402">
    <property type="component" value="Chromosome 12"/>
</dbReference>
<evidence type="ECO:0000313" key="1">
    <source>
        <dbReference type="EMBL" id="KAI4304676.1"/>
    </source>
</evidence>
<keyword evidence="2" id="KW-1185">Reference proteome</keyword>
<evidence type="ECO:0000313" key="2">
    <source>
        <dbReference type="Proteomes" id="UP001057402"/>
    </source>
</evidence>
<dbReference type="EMBL" id="CM042891">
    <property type="protein sequence ID" value="KAI4304676.1"/>
    <property type="molecule type" value="Genomic_DNA"/>
</dbReference>
<proteinExistence type="predicted"/>
<organism evidence="1 2">
    <name type="scientific">Melastoma candidum</name>
    <dbReference type="NCBI Taxonomy" id="119954"/>
    <lineage>
        <taxon>Eukaryota</taxon>
        <taxon>Viridiplantae</taxon>
        <taxon>Streptophyta</taxon>
        <taxon>Embryophyta</taxon>
        <taxon>Tracheophyta</taxon>
        <taxon>Spermatophyta</taxon>
        <taxon>Magnoliopsida</taxon>
        <taxon>eudicotyledons</taxon>
        <taxon>Gunneridae</taxon>
        <taxon>Pentapetalae</taxon>
        <taxon>rosids</taxon>
        <taxon>malvids</taxon>
        <taxon>Myrtales</taxon>
        <taxon>Melastomataceae</taxon>
        <taxon>Melastomatoideae</taxon>
        <taxon>Melastomateae</taxon>
        <taxon>Melastoma</taxon>
    </lineage>
</organism>
<sequence length="107" mass="11587">MSRNLCGYVPASRRAKHPPLPSTKFKLKAVMKEKTERSYREVGGTIGQTSGAPIAGFAVNSIFPLLDLPKSSRLYDLASMQVNKSTPSQFNIPGHAETTAAPRGSIR</sequence>
<reference evidence="2" key="1">
    <citation type="journal article" date="2023" name="Front. Plant Sci.">
        <title>Chromosomal-level genome assembly of Melastoma candidum provides insights into trichome evolution.</title>
        <authorList>
            <person name="Zhong Y."/>
            <person name="Wu W."/>
            <person name="Sun C."/>
            <person name="Zou P."/>
            <person name="Liu Y."/>
            <person name="Dai S."/>
            <person name="Zhou R."/>
        </authorList>
    </citation>
    <scope>NUCLEOTIDE SEQUENCE [LARGE SCALE GENOMIC DNA]</scope>
</reference>
<comment type="caution">
    <text evidence="1">The sequence shown here is derived from an EMBL/GenBank/DDBJ whole genome shotgun (WGS) entry which is preliminary data.</text>
</comment>
<name>A0ACB9L4C9_9MYRT</name>